<dbReference type="CDD" id="cd02440">
    <property type="entry name" value="AdoMet_MTases"/>
    <property type="match status" value="1"/>
</dbReference>
<dbReference type="GO" id="GO:0032259">
    <property type="term" value="P:methylation"/>
    <property type="evidence" value="ECO:0007669"/>
    <property type="project" value="UniProtKB-KW"/>
</dbReference>
<name>A0A0T7H4R7_NEOGA</name>
<keyword evidence="1 4" id="KW-0489">Methyltransferase</keyword>
<evidence type="ECO:0000313" key="4">
    <source>
        <dbReference type="EMBL" id="CDZ54511.1"/>
    </source>
</evidence>
<dbReference type="PANTHER" id="PTHR43861:SF1">
    <property type="entry name" value="TRANS-ACONITATE 2-METHYLTRANSFERASE"/>
    <property type="match status" value="1"/>
</dbReference>
<dbReference type="InterPro" id="IPR029063">
    <property type="entry name" value="SAM-dependent_MTases_sf"/>
</dbReference>
<accession>A0A0T7H4R7</accession>
<keyword evidence="2" id="KW-0808">Transferase</keyword>
<dbReference type="EMBL" id="CCRK01000022">
    <property type="protein sequence ID" value="CDZ54511.1"/>
    <property type="molecule type" value="Genomic_DNA"/>
</dbReference>
<dbReference type="Proteomes" id="UP000039660">
    <property type="component" value="Unassembled WGS sequence"/>
</dbReference>
<evidence type="ECO:0000313" key="5">
    <source>
        <dbReference type="Proteomes" id="UP000039660"/>
    </source>
</evidence>
<dbReference type="PANTHER" id="PTHR43861">
    <property type="entry name" value="TRANS-ACONITATE 2-METHYLTRANSFERASE-RELATED"/>
    <property type="match status" value="1"/>
</dbReference>
<dbReference type="Pfam" id="PF13649">
    <property type="entry name" value="Methyltransf_25"/>
    <property type="match status" value="1"/>
</dbReference>
<evidence type="ECO:0000256" key="1">
    <source>
        <dbReference type="ARBA" id="ARBA00022603"/>
    </source>
</evidence>
<gene>
    <name evidence="4" type="ORF">NGAL_HAMBI1189_55460</name>
</gene>
<keyword evidence="4" id="KW-0830">Ubiquinone</keyword>
<dbReference type="Gene3D" id="3.40.50.150">
    <property type="entry name" value="Vaccinia Virus protein VP39"/>
    <property type="match status" value="1"/>
</dbReference>
<sequence>MSEKQGIFSILRHPVVYEVVQQIFQAERNRKWFADTYVRANPGDRVLDIGCGPANLLEHLPDVDYIGWEPNPAYIETAKKKYGTRGSFNVGYFDEAEASTLPPVDIAIVGAVLHHLDDEQARHLYVLLRKVVKPGGRVVSLDCAYIERQNPLARLLVSLDRGQHARHPNAYTSLAATSFSDVTGDLIRQRFPPYTFWIMTAR</sequence>
<dbReference type="GO" id="GO:0008168">
    <property type="term" value="F:methyltransferase activity"/>
    <property type="evidence" value="ECO:0007669"/>
    <property type="project" value="UniProtKB-KW"/>
</dbReference>
<evidence type="ECO:0000259" key="3">
    <source>
        <dbReference type="Pfam" id="PF13649"/>
    </source>
</evidence>
<dbReference type="SUPFAM" id="SSF53335">
    <property type="entry name" value="S-adenosyl-L-methionine-dependent methyltransferases"/>
    <property type="match status" value="1"/>
</dbReference>
<dbReference type="InterPro" id="IPR041698">
    <property type="entry name" value="Methyltransf_25"/>
</dbReference>
<feature type="domain" description="Methyltransferase" evidence="3">
    <location>
        <begin position="46"/>
        <end position="136"/>
    </location>
</feature>
<proteinExistence type="predicted"/>
<dbReference type="AlphaFoldDB" id="A0A0T7H4R7"/>
<protein>
    <submittedName>
        <fullName evidence="4">Methylase involved in ubiquinone/menaquinone biosynthesis</fullName>
    </submittedName>
</protein>
<organism evidence="4 5">
    <name type="scientific">Neorhizobium galegae bv. officinalis</name>
    <dbReference type="NCBI Taxonomy" id="323656"/>
    <lineage>
        <taxon>Bacteria</taxon>
        <taxon>Pseudomonadati</taxon>
        <taxon>Pseudomonadota</taxon>
        <taxon>Alphaproteobacteria</taxon>
        <taxon>Hyphomicrobiales</taxon>
        <taxon>Rhizobiaceae</taxon>
        <taxon>Rhizobium/Agrobacterium group</taxon>
        <taxon>Neorhizobium</taxon>
    </lineage>
</organism>
<reference evidence="4 5" key="1">
    <citation type="submission" date="2014-08" db="EMBL/GenBank/DDBJ databases">
        <authorList>
            <person name="Chen Y.-H."/>
        </authorList>
    </citation>
    <scope>NUCLEOTIDE SEQUENCE [LARGE SCALE GENOMIC DNA]</scope>
</reference>
<evidence type="ECO:0000256" key="2">
    <source>
        <dbReference type="ARBA" id="ARBA00022679"/>
    </source>
</evidence>
<dbReference type="RefSeq" id="WP_046638269.1">
    <property type="nucleotide sequence ID" value="NZ_CCRK01000022.1"/>
</dbReference>